<gene>
    <name evidence="1" type="ORF">V7S43_000799</name>
</gene>
<evidence type="ECO:0000313" key="1">
    <source>
        <dbReference type="EMBL" id="KAL3674873.1"/>
    </source>
</evidence>
<dbReference type="EMBL" id="JBIMZQ010000001">
    <property type="protein sequence ID" value="KAL3674873.1"/>
    <property type="molecule type" value="Genomic_DNA"/>
</dbReference>
<organism evidence="1 2">
    <name type="scientific">Phytophthora oleae</name>
    <dbReference type="NCBI Taxonomy" id="2107226"/>
    <lineage>
        <taxon>Eukaryota</taxon>
        <taxon>Sar</taxon>
        <taxon>Stramenopiles</taxon>
        <taxon>Oomycota</taxon>
        <taxon>Peronosporomycetes</taxon>
        <taxon>Peronosporales</taxon>
        <taxon>Peronosporaceae</taxon>
        <taxon>Phytophthora</taxon>
    </lineage>
</organism>
<evidence type="ECO:0000313" key="2">
    <source>
        <dbReference type="Proteomes" id="UP001632037"/>
    </source>
</evidence>
<dbReference type="Proteomes" id="UP001632037">
    <property type="component" value="Unassembled WGS sequence"/>
</dbReference>
<accession>A0ABD3G7C0</accession>
<reference evidence="1 2" key="1">
    <citation type="submission" date="2024-09" db="EMBL/GenBank/DDBJ databases">
        <title>Genome sequencing and assembly of Phytophthora oleae, isolate VK10A, causative agent of rot of olive drupes.</title>
        <authorList>
            <person name="Conti Taguali S."/>
            <person name="Riolo M."/>
            <person name="La Spada F."/>
            <person name="Cacciola S.O."/>
            <person name="Dionisio G."/>
        </authorList>
    </citation>
    <scope>NUCLEOTIDE SEQUENCE [LARGE SCALE GENOMIC DNA]</scope>
    <source>
        <strain evidence="1 2">VK10A</strain>
    </source>
</reference>
<keyword evidence="2" id="KW-1185">Reference proteome</keyword>
<sequence>MTRKVRFQLVDAATRGAYADTQTISVSSDGVSEIDDLLEAIREKYILEGVVAD</sequence>
<protein>
    <submittedName>
        <fullName evidence="1">Uncharacterized protein</fullName>
    </submittedName>
</protein>
<name>A0ABD3G7C0_9STRA</name>
<proteinExistence type="predicted"/>
<comment type="caution">
    <text evidence="1">The sequence shown here is derived from an EMBL/GenBank/DDBJ whole genome shotgun (WGS) entry which is preliminary data.</text>
</comment>
<dbReference type="AlphaFoldDB" id="A0ABD3G7C0"/>